<gene>
    <name evidence="2" type="ORF">EI555_013331</name>
</gene>
<reference evidence="3" key="1">
    <citation type="journal article" date="2019" name="IScience">
        <title>Narwhal Genome Reveals Long-Term Low Genetic Diversity despite Current Large Abundance Size.</title>
        <authorList>
            <person name="Westbury M.V."/>
            <person name="Petersen B."/>
            <person name="Garde E."/>
            <person name="Heide-Jorgensen M.P."/>
            <person name="Lorenzen E.D."/>
        </authorList>
    </citation>
    <scope>NUCLEOTIDE SEQUENCE [LARGE SCALE GENOMIC DNA]</scope>
</reference>
<feature type="region of interest" description="Disordered" evidence="1">
    <location>
        <begin position="1"/>
        <end position="281"/>
    </location>
</feature>
<organism evidence="2 3">
    <name type="scientific">Monodon monoceros</name>
    <name type="common">Narwhal</name>
    <name type="synonym">Ceratodon monodon</name>
    <dbReference type="NCBI Taxonomy" id="40151"/>
    <lineage>
        <taxon>Eukaryota</taxon>
        <taxon>Metazoa</taxon>
        <taxon>Chordata</taxon>
        <taxon>Craniata</taxon>
        <taxon>Vertebrata</taxon>
        <taxon>Euteleostomi</taxon>
        <taxon>Mammalia</taxon>
        <taxon>Eutheria</taxon>
        <taxon>Laurasiatheria</taxon>
        <taxon>Artiodactyla</taxon>
        <taxon>Whippomorpha</taxon>
        <taxon>Cetacea</taxon>
        <taxon>Odontoceti</taxon>
        <taxon>Monodontidae</taxon>
        <taxon>Monodon</taxon>
    </lineage>
</organism>
<feature type="region of interest" description="Disordered" evidence="1">
    <location>
        <begin position="452"/>
        <end position="502"/>
    </location>
</feature>
<protein>
    <submittedName>
        <fullName evidence="2">Uncharacterized protein</fullName>
    </submittedName>
</protein>
<comment type="caution">
    <text evidence="2">The sequence shown here is derived from an EMBL/GenBank/DDBJ whole genome shotgun (WGS) entry which is preliminary data.</text>
</comment>
<dbReference type="EMBL" id="RWIC01000047">
    <property type="protein sequence ID" value="TKC51756.1"/>
    <property type="molecule type" value="Genomic_DNA"/>
</dbReference>
<sequence>ITGQMHPPSHLAQPLFLTLDPRVPQTEAMGPPMSSAQPARAHLDSGPRPLMLPAHNEPQGPRGRRPQPTPCGHHPAPPSCSSPTPRDTARSVPQTLRHQTSCGHRATRGPQVRSRPTSTQPTRGGCFSLTPSLARLLNPDTPAPNFRASPGQTGQSLSALSCPIRDAPPLPTHQAHQALHPGRVTPCPELPKQASGRGSQAGAGSSPRPGQPSLPGGPPCGPSWAGAALRGPPSPPRVQGQCRSLPGGGATPNITHHFSTGAPFTACDTTGSPTRLPLPGASLPTGATPQLPLVLGGAGVRGAPGGRGASVWAPRSEFYSHSGAVSPPPGSQLPPPQHPASLGGILGEGLDVQERPISGRQPLLMLTKCCTENIPRSDHRPQIPKSLSQDWTSASPALPISMWPCVASLTTRDSGLFPRQAPHKQHHLSPNLAGTPIPRAPSPGLLGAPCSSGRGGVEVRGEPGSEQLGHGRLLQGPPAQQTHRHCDGHPPPPSSPPSGRRARCLPLGRWRHQPLLGGADKCRLTTLRPQLISVKSVAGGGVSSTQ</sequence>
<feature type="non-terminal residue" evidence="2">
    <location>
        <position position="1"/>
    </location>
</feature>
<dbReference type="AlphaFoldDB" id="A0A4U1FRC4"/>
<evidence type="ECO:0000313" key="2">
    <source>
        <dbReference type="EMBL" id="TKC51756.1"/>
    </source>
</evidence>
<dbReference type="Proteomes" id="UP000308365">
    <property type="component" value="Unassembled WGS sequence"/>
</dbReference>
<evidence type="ECO:0000256" key="1">
    <source>
        <dbReference type="SAM" id="MobiDB-lite"/>
    </source>
</evidence>
<feature type="compositionally biased region" description="Polar residues" evidence="1">
    <location>
        <begin position="150"/>
        <end position="159"/>
    </location>
</feature>
<name>A0A4U1FRC4_MONMO</name>
<feature type="compositionally biased region" description="Pro residues" evidence="1">
    <location>
        <begin position="209"/>
        <end position="221"/>
    </location>
</feature>
<feature type="compositionally biased region" description="Polar residues" evidence="1">
    <location>
        <begin position="81"/>
        <end position="102"/>
    </location>
</feature>
<feature type="compositionally biased region" description="Low complexity" evidence="1">
    <location>
        <begin position="193"/>
        <end position="208"/>
    </location>
</feature>
<accession>A0A4U1FRC4</accession>
<evidence type="ECO:0000313" key="3">
    <source>
        <dbReference type="Proteomes" id="UP000308365"/>
    </source>
</evidence>
<proteinExistence type="predicted"/>